<proteinExistence type="predicted"/>
<dbReference type="EMBL" id="CP008876">
    <property type="protein sequence ID" value="AIF66193.1"/>
    <property type="molecule type" value="Genomic_DNA"/>
</dbReference>
<dbReference type="KEGG" id="tap:GZ22_05875"/>
<evidence type="ECO:0000256" key="2">
    <source>
        <dbReference type="SAM" id="Phobius"/>
    </source>
</evidence>
<keyword evidence="2" id="KW-0812">Transmembrane</keyword>
<name>A0A075LP40_9BACI</name>
<dbReference type="OrthoDB" id="2935923at2"/>
<feature type="compositionally biased region" description="Basic and acidic residues" evidence="1">
    <location>
        <begin position="1"/>
        <end position="22"/>
    </location>
</feature>
<reference evidence="3 4" key="1">
    <citation type="submission" date="2014-07" db="EMBL/GenBank/DDBJ databases">
        <title>Complete genome sequence of a moderately halophilic bacterium Terribacillus aidingensis MP602, isolated from Cryptomeria fortunei in Tianmu mountain in China.</title>
        <authorList>
            <person name="Wang Y."/>
            <person name="Lu P."/>
            <person name="Zhang L."/>
        </authorList>
    </citation>
    <scope>NUCLEOTIDE SEQUENCE [LARGE SCALE GENOMIC DNA]</scope>
    <source>
        <strain evidence="3 4">MP602</strain>
    </source>
</reference>
<evidence type="ECO:0000313" key="4">
    <source>
        <dbReference type="Proteomes" id="UP000027980"/>
    </source>
</evidence>
<dbReference type="InterPro" id="IPR045946">
    <property type="entry name" value="DUF6366"/>
</dbReference>
<dbReference type="RefSeq" id="WP_038559691.1">
    <property type="nucleotide sequence ID" value="NZ_CP008876.1"/>
</dbReference>
<feature type="transmembrane region" description="Helical" evidence="2">
    <location>
        <begin position="47"/>
        <end position="69"/>
    </location>
</feature>
<evidence type="ECO:0000313" key="3">
    <source>
        <dbReference type="EMBL" id="AIF66193.1"/>
    </source>
</evidence>
<evidence type="ECO:0000256" key="1">
    <source>
        <dbReference type="SAM" id="MobiDB-lite"/>
    </source>
</evidence>
<protein>
    <submittedName>
        <fullName evidence="3">Phage capsid protein</fullName>
    </submittedName>
</protein>
<gene>
    <name evidence="3" type="ORF">GZ22_05875</name>
</gene>
<keyword evidence="2" id="KW-1133">Transmembrane helix</keyword>
<feature type="region of interest" description="Disordered" evidence="1">
    <location>
        <begin position="1"/>
        <end position="31"/>
    </location>
</feature>
<organism evidence="3 4">
    <name type="scientific">Terribacillus saccharophilus</name>
    <dbReference type="NCBI Taxonomy" id="361277"/>
    <lineage>
        <taxon>Bacteria</taxon>
        <taxon>Bacillati</taxon>
        <taxon>Bacillota</taxon>
        <taxon>Bacilli</taxon>
        <taxon>Bacillales</taxon>
        <taxon>Bacillaceae</taxon>
        <taxon>Terribacillus</taxon>
    </lineage>
</organism>
<keyword evidence="2" id="KW-0472">Membrane</keyword>
<dbReference type="AlphaFoldDB" id="A0A075LP40"/>
<dbReference type="Pfam" id="PF19893">
    <property type="entry name" value="DUF6366"/>
    <property type="match status" value="1"/>
</dbReference>
<dbReference type="GeneID" id="34221449"/>
<accession>A0A075LP40</accession>
<dbReference type="Proteomes" id="UP000027980">
    <property type="component" value="Chromosome"/>
</dbReference>
<dbReference type="HOGENOM" id="CLU_186814_0_0_9"/>
<sequence length="70" mass="7961">MSNERETPEMRREKLRQEEIKRNPTGNVSDAFNRSENGNLVDLVGGLSWKVTGVILLILIGFLAAFIFLR</sequence>